<organism evidence="2 3">
    <name type="scientific">Entotheonella factor</name>
    <dbReference type="NCBI Taxonomy" id="1429438"/>
    <lineage>
        <taxon>Bacteria</taxon>
        <taxon>Pseudomonadati</taxon>
        <taxon>Nitrospinota/Tectimicrobiota group</taxon>
        <taxon>Candidatus Tectimicrobiota</taxon>
        <taxon>Candidatus Entotheonellia</taxon>
        <taxon>Candidatus Entotheonellales</taxon>
        <taxon>Candidatus Entotheonellaceae</taxon>
        <taxon>Candidatus Entotheonella</taxon>
    </lineage>
</organism>
<sequence>MEPMTEAHAGLDVGYEIEPVTYEITQEKINIYSRRVFDGRDTKNIHTDDEVARRAGLPRALAQGRYPIAYISERMLTFFGTGWIQGGKLDVTLVKGIFPGDTITVKGVITEKTPEDDDLRIVLDVWLENQHGEQATAGVASGLVRSAAM</sequence>
<dbReference type="InterPro" id="IPR029069">
    <property type="entry name" value="HotDog_dom_sf"/>
</dbReference>
<evidence type="ECO:0000313" key="2">
    <source>
        <dbReference type="EMBL" id="ETW94225.1"/>
    </source>
</evidence>
<gene>
    <name evidence="2" type="ORF">ETSY1_35805</name>
</gene>
<keyword evidence="3" id="KW-1185">Reference proteome</keyword>
<proteinExistence type="predicted"/>
<accession>W4L952</accession>
<dbReference type="SUPFAM" id="SSF54637">
    <property type="entry name" value="Thioesterase/thiol ester dehydrase-isomerase"/>
    <property type="match status" value="1"/>
</dbReference>
<dbReference type="Gene3D" id="3.10.129.10">
    <property type="entry name" value="Hotdog Thioesterase"/>
    <property type="match status" value="1"/>
</dbReference>
<name>W4L952_ENTF1</name>
<dbReference type="HOGENOM" id="CLU_146545_0_0_7"/>
<evidence type="ECO:0000259" key="1">
    <source>
        <dbReference type="Pfam" id="PF13452"/>
    </source>
</evidence>
<dbReference type="EMBL" id="AZHW01001101">
    <property type="protein sequence ID" value="ETW94225.1"/>
    <property type="molecule type" value="Genomic_DNA"/>
</dbReference>
<dbReference type="InterPro" id="IPR039569">
    <property type="entry name" value="FAS1-like_DH_region"/>
</dbReference>
<comment type="caution">
    <text evidence="2">The sequence shown here is derived from an EMBL/GenBank/DDBJ whole genome shotgun (WGS) entry which is preliminary data.</text>
</comment>
<protein>
    <recommendedName>
        <fullName evidence="1">FAS1-like dehydratase domain-containing protein</fullName>
    </recommendedName>
</protein>
<dbReference type="Pfam" id="PF13452">
    <property type="entry name" value="FAS1_DH_region"/>
    <property type="match status" value="1"/>
</dbReference>
<dbReference type="Proteomes" id="UP000019141">
    <property type="component" value="Unassembled WGS sequence"/>
</dbReference>
<evidence type="ECO:0000313" key="3">
    <source>
        <dbReference type="Proteomes" id="UP000019141"/>
    </source>
</evidence>
<dbReference type="AlphaFoldDB" id="W4L952"/>
<reference evidence="2 3" key="1">
    <citation type="journal article" date="2014" name="Nature">
        <title>An environmental bacterial taxon with a large and distinct metabolic repertoire.</title>
        <authorList>
            <person name="Wilson M.C."/>
            <person name="Mori T."/>
            <person name="Ruckert C."/>
            <person name="Uria A.R."/>
            <person name="Helf M.J."/>
            <person name="Takada K."/>
            <person name="Gernert C."/>
            <person name="Steffens U.A."/>
            <person name="Heycke N."/>
            <person name="Schmitt S."/>
            <person name="Rinke C."/>
            <person name="Helfrich E.J."/>
            <person name="Brachmann A.O."/>
            <person name="Gurgui C."/>
            <person name="Wakimoto T."/>
            <person name="Kracht M."/>
            <person name="Crusemann M."/>
            <person name="Hentschel U."/>
            <person name="Abe I."/>
            <person name="Matsunaga S."/>
            <person name="Kalinowski J."/>
            <person name="Takeyama H."/>
            <person name="Piel J."/>
        </authorList>
    </citation>
    <scope>NUCLEOTIDE SEQUENCE [LARGE SCALE GENOMIC DNA]</scope>
    <source>
        <strain evidence="3">TSY1</strain>
    </source>
</reference>
<dbReference type="CDD" id="cd03441">
    <property type="entry name" value="R_hydratase_like"/>
    <property type="match status" value="1"/>
</dbReference>
<feature type="domain" description="FAS1-like dehydratase" evidence="1">
    <location>
        <begin position="13"/>
        <end position="133"/>
    </location>
</feature>